<feature type="region of interest" description="Disordered" evidence="1">
    <location>
        <begin position="1"/>
        <end position="76"/>
    </location>
</feature>
<sequence length="76" mass="8511">MGRMSQIDVLTGDKIMASKMPPVPPDNQSRKGTGDRKQMSADQMPHGQERVQNPDQQGEQGNIKQNTTNQGYQQDR</sequence>
<protein>
    <submittedName>
        <fullName evidence="2">Uncharacterized protein</fullName>
    </submittedName>
</protein>
<dbReference type="AlphaFoldDB" id="A0A1C3VMN0"/>
<dbReference type="EMBL" id="FMAE01000004">
    <property type="protein sequence ID" value="SCB29002.1"/>
    <property type="molecule type" value="Genomic_DNA"/>
</dbReference>
<evidence type="ECO:0000313" key="2">
    <source>
        <dbReference type="EMBL" id="SCB29002.1"/>
    </source>
</evidence>
<organism evidence="2 3">
    <name type="scientific">Bradyrhizobium yuanmingense</name>
    <dbReference type="NCBI Taxonomy" id="108015"/>
    <lineage>
        <taxon>Bacteria</taxon>
        <taxon>Pseudomonadati</taxon>
        <taxon>Pseudomonadota</taxon>
        <taxon>Alphaproteobacteria</taxon>
        <taxon>Hyphomicrobiales</taxon>
        <taxon>Nitrobacteraceae</taxon>
        <taxon>Bradyrhizobium</taxon>
    </lineage>
</organism>
<evidence type="ECO:0000256" key="1">
    <source>
        <dbReference type="SAM" id="MobiDB-lite"/>
    </source>
</evidence>
<name>A0A1C3VMN0_9BRAD</name>
<proteinExistence type="predicted"/>
<accession>A0A1C3VMN0</accession>
<evidence type="ECO:0000313" key="3">
    <source>
        <dbReference type="Proteomes" id="UP000183174"/>
    </source>
</evidence>
<gene>
    <name evidence="2" type="ORF">GA0061099_1004252</name>
</gene>
<feature type="compositionally biased region" description="Basic and acidic residues" evidence="1">
    <location>
        <begin position="28"/>
        <end position="39"/>
    </location>
</feature>
<dbReference type="Proteomes" id="UP000183174">
    <property type="component" value="Unassembled WGS sequence"/>
</dbReference>
<feature type="compositionally biased region" description="Polar residues" evidence="1">
    <location>
        <begin position="50"/>
        <end position="76"/>
    </location>
</feature>
<reference evidence="2 3" key="1">
    <citation type="submission" date="2016-08" db="EMBL/GenBank/DDBJ databases">
        <authorList>
            <person name="Seilhamer J.J."/>
        </authorList>
    </citation>
    <scope>NUCLEOTIDE SEQUENCE [LARGE SCALE GENOMIC DNA]</scope>
    <source>
        <strain evidence="2 3">CCBAU 10071</strain>
    </source>
</reference>